<feature type="chain" id="PRO_5044920533" description="Arginine biosynthesis bifunctional protein ArgJ beta chain" evidence="6">
    <location>
        <begin position="189"/>
        <end position="406"/>
    </location>
</feature>
<feature type="binding site" evidence="6">
    <location>
        <position position="189"/>
    </location>
    <ligand>
        <name>substrate</name>
    </ligand>
</feature>
<comment type="function">
    <text evidence="6">Catalyzes two activities which are involved in the cyclic version of arginine biosynthesis: the synthesis of N-acetylglutamate from glutamate and acetyl-CoA as the acetyl donor, and of ornithine by transacetylation between N(2)-acetylornithine and glutamate.</text>
</comment>
<feature type="site" description="Cleavage; by autolysis" evidence="6">
    <location>
        <begin position="188"/>
        <end position="189"/>
    </location>
</feature>
<evidence type="ECO:0000313" key="7">
    <source>
        <dbReference type="EMBL" id="MFD1675894.1"/>
    </source>
</evidence>
<proteinExistence type="inferred from homology"/>
<keyword evidence="6" id="KW-0511">Multifunctional enzyme</keyword>
<dbReference type="InterPro" id="IPR016117">
    <property type="entry name" value="ArgJ-like_dom_sf"/>
</dbReference>
<feature type="site" description="Involved in the stabilization of negative charge on the oxyanion by the formation of the oxyanion hole" evidence="6">
    <location>
        <position position="114"/>
    </location>
</feature>
<feature type="binding site" evidence="6">
    <location>
        <position position="275"/>
    </location>
    <ligand>
        <name>substrate</name>
    </ligand>
</feature>
<evidence type="ECO:0000256" key="4">
    <source>
        <dbReference type="ARBA" id="ARBA00022813"/>
    </source>
</evidence>
<keyword evidence="6" id="KW-0028">Amino-acid biosynthesis</keyword>
<dbReference type="SUPFAM" id="SSF56266">
    <property type="entry name" value="DmpA/ArgJ-like"/>
    <property type="match status" value="1"/>
</dbReference>
<evidence type="ECO:0000256" key="2">
    <source>
        <dbReference type="ARBA" id="ARBA00011475"/>
    </source>
</evidence>
<feature type="site" description="Involved in the stabilization of negative charge on the oxyanion by the formation of the oxyanion hole" evidence="6">
    <location>
        <position position="113"/>
    </location>
</feature>
<comment type="pathway">
    <text evidence="6">Amino-acid biosynthesis; L-arginine biosynthesis; N(2)-acetyl-L-ornithine from L-glutamate: step 1/4.</text>
</comment>
<feature type="binding site" evidence="6">
    <location>
        <position position="401"/>
    </location>
    <ligand>
        <name>substrate</name>
    </ligand>
</feature>
<comment type="catalytic activity">
    <reaction evidence="6">
        <text>N(2)-acetyl-L-ornithine + L-glutamate = N-acetyl-L-glutamate + L-ornithine</text>
        <dbReference type="Rhea" id="RHEA:15349"/>
        <dbReference type="ChEBI" id="CHEBI:29985"/>
        <dbReference type="ChEBI" id="CHEBI:44337"/>
        <dbReference type="ChEBI" id="CHEBI:46911"/>
        <dbReference type="ChEBI" id="CHEBI:57805"/>
        <dbReference type="EC" id="2.3.1.35"/>
    </reaction>
</comment>
<feature type="binding site" evidence="6">
    <location>
        <position position="178"/>
    </location>
    <ligand>
        <name>substrate</name>
    </ligand>
</feature>
<comment type="similarity">
    <text evidence="1 6">Belongs to the ArgJ family.</text>
</comment>
<evidence type="ECO:0000256" key="1">
    <source>
        <dbReference type="ARBA" id="ARBA00006774"/>
    </source>
</evidence>
<keyword evidence="6" id="KW-0055">Arginine biosynthesis</keyword>
<dbReference type="RefSeq" id="WP_377943776.1">
    <property type="nucleotide sequence ID" value="NZ_JBHUCX010000035.1"/>
</dbReference>
<feature type="chain" id="PRO_5044920534" description="Arginine biosynthesis bifunctional protein ArgJ alpha chain" evidence="6">
    <location>
        <begin position="1"/>
        <end position="188"/>
    </location>
</feature>
<evidence type="ECO:0000256" key="5">
    <source>
        <dbReference type="ARBA" id="ARBA00023315"/>
    </source>
</evidence>
<comment type="subcellular location">
    <subcellularLocation>
        <location evidence="6">Cytoplasm</location>
    </subcellularLocation>
</comment>
<keyword evidence="3 6" id="KW-0808">Transferase</keyword>
<dbReference type="NCBIfam" id="NF003802">
    <property type="entry name" value="PRK05388.1"/>
    <property type="match status" value="1"/>
</dbReference>
<name>A0ABW4JJA0_9BACL</name>
<dbReference type="NCBIfam" id="TIGR00120">
    <property type="entry name" value="ArgJ"/>
    <property type="match status" value="1"/>
</dbReference>
<dbReference type="Gene3D" id="3.10.20.340">
    <property type="entry name" value="ArgJ beta chain, C-terminal domain"/>
    <property type="match status" value="1"/>
</dbReference>
<comment type="catalytic activity">
    <reaction evidence="6">
        <text>L-glutamate + acetyl-CoA = N-acetyl-L-glutamate + CoA + H(+)</text>
        <dbReference type="Rhea" id="RHEA:24292"/>
        <dbReference type="ChEBI" id="CHEBI:15378"/>
        <dbReference type="ChEBI" id="CHEBI:29985"/>
        <dbReference type="ChEBI" id="CHEBI:44337"/>
        <dbReference type="ChEBI" id="CHEBI:57287"/>
        <dbReference type="ChEBI" id="CHEBI:57288"/>
        <dbReference type="EC" id="2.3.1.1"/>
    </reaction>
</comment>
<evidence type="ECO:0000256" key="6">
    <source>
        <dbReference type="HAMAP-Rule" id="MF_01106"/>
    </source>
</evidence>
<keyword evidence="5 6" id="KW-0012">Acyltransferase</keyword>
<sequence>MERREGGITAPVGFQAAGVSAGIKKQGKDVALIYSEAPAHVGAVFTTNVVKAAPVLCTQQKVLRQPMARAVIINSGNANACTGAVGMEHAVQMCETTANRLRLAADEVLVASTGVIGVPLPIEQVCTGIQAASAELGSEAANASAAAEAIMTTDTFVKQVAVSVVIDQKTVTIGGMAKGSGMIHPNMATMLGFITTDAQMEPAALQQLLQATVEDTFNMISVDGDTSTNDTVLVLANGQAGNEPLTVDHAEFPAFRDAFRFVCTFLAKQIVTDGEGASKLLEARVTGAASRADARKLAKAVLNSSLVKTAFFGEDANWGRILAAMGYAGAPFDPAKVSIAFTSDQGHIALMEHGEPIQFDEEAASRILHERDIVIEISLGDGDASATGWGCDLSYDYVRINGDYRT</sequence>
<dbReference type="InterPro" id="IPR002813">
    <property type="entry name" value="Arg_biosynth_ArgJ"/>
</dbReference>
<dbReference type="Pfam" id="PF01960">
    <property type="entry name" value="ArgJ"/>
    <property type="match status" value="1"/>
</dbReference>
<dbReference type="Proteomes" id="UP001597079">
    <property type="component" value="Unassembled WGS sequence"/>
</dbReference>
<keyword evidence="8" id="KW-1185">Reference proteome</keyword>
<gene>
    <name evidence="6 7" type="primary">argJ</name>
    <name evidence="7" type="ORF">ACFSB2_14415</name>
</gene>
<dbReference type="Gene3D" id="3.60.70.12">
    <property type="entry name" value="L-amino peptidase D-ALA esterase/amidase"/>
    <property type="match status" value="1"/>
</dbReference>
<dbReference type="EC" id="2.3.1.35" evidence="6"/>
<comment type="pathway">
    <text evidence="6">Amino-acid biosynthesis; L-arginine biosynthesis; L-ornithine and N-acetyl-L-glutamate from L-glutamate and N(2)-acetyl-L-ornithine (cyclic): step 1/1.</text>
</comment>
<evidence type="ECO:0000256" key="3">
    <source>
        <dbReference type="ARBA" id="ARBA00022679"/>
    </source>
</evidence>
<feature type="binding site" evidence="6">
    <location>
        <position position="152"/>
    </location>
    <ligand>
        <name>substrate</name>
    </ligand>
</feature>
<evidence type="ECO:0000313" key="8">
    <source>
        <dbReference type="Proteomes" id="UP001597079"/>
    </source>
</evidence>
<feature type="active site" description="Nucleophile" evidence="6">
    <location>
        <position position="189"/>
    </location>
</feature>
<dbReference type="Gene3D" id="3.30.2330.10">
    <property type="entry name" value="arginine biosynthesis bifunctional protein suprefamily"/>
    <property type="match status" value="1"/>
</dbReference>
<keyword evidence="4 6" id="KW-0068">Autocatalytic cleavage</keyword>
<dbReference type="GO" id="GO:0004358">
    <property type="term" value="F:L-glutamate N-acetyltransferase activity, acting on acetyl-L-ornithine as donor"/>
    <property type="evidence" value="ECO:0007669"/>
    <property type="project" value="UniProtKB-EC"/>
</dbReference>
<keyword evidence="6" id="KW-0963">Cytoplasm</keyword>
<comment type="subunit">
    <text evidence="2 6">Heterotetramer of two alpha and two beta chains.</text>
</comment>
<comment type="caution">
    <text evidence="7">The sequence shown here is derived from an EMBL/GenBank/DDBJ whole genome shotgun (WGS) entry which is preliminary data.</text>
</comment>
<feature type="binding site" evidence="6">
    <location>
        <position position="406"/>
    </location>
    <ligand>
        <name>substrate</name>
    </ligand>
</feature>
<dbReference type="InterPro" id="IPR042195">
    <property type="entry name" value="ArgJ_beta_C"/>
</dbReference>
<dbReference type="CDD" id="cd02152">
    <property type="entry name" value="OAT"/>
    <property type="match status" value="1"/>
</dbReference>
<dbReference type="PANTHER" id="PTHR23100">
    <property type="entry name" value="ARGININE BIOSYNTHESIS BIFUNCTIONAL PROTEIN ARGJ"/>
    <property type="match status" value="1"/>
</dbReference>
<dbReference type="EC" id="2.3.1.1" evidence="6"/>
<dbReference type="EMBL" id="JBHUCX010000035">
    <property type="protein sequence ID" value="MFD1675894.1"/>
    <property type="molecule type" value="Genomic_DNA"/>
</dbReference>
<dbReference type="PANTHER" id="PTHR23100:SF0">
    <property type="entry name" value="ARGININE BIOSYNTHESIS BIFUNCTIONAL PROTEIN ARGJ, MITOCHONDRIAL"/>
    <property type="match status" value="1"/>
</dbReference>
<reference evidence="8" key="1">
    <citation type="journal article" date="2019" name="Int. J. Syst. Evol. Microbiol.">
        <title>The Global Catalogue of Microorganisms (GCM) 10K type strain sequencing project: providing services to taxonomists for standard genome sequencing and annotation.</title>
        <authorList>
            <consortium name="The Broad Institute Genomics Platform"/>
            <consortium name="The Broad Institute Genome Sequencing Center for Infectious Disease"/>
            <person name="Wu L."/>
            <person name="Ma J."/>
        </authorList>
    </citation>
    <scope>NUCLEOTIDE SEQUENCE [LARGE SCALE GENOMIC DNA]</scope>
    <source>
        <strain evidence="8">CGMCC 1.12286</strain>
    </source>
</reference>
<protein>
    <recommendedName>
        <fullName evidence="6">Arginine biosynthesis bifunctional protein ArgJ</fullName>
    </recommendedName>
    <domain>
        <recommendedName>
            <fullName evidence="6">Glutamate N-acetyltransferase</fullName>
            <ecNumber evidence="6">2.3.1.35</ecNumber>
        </recommendedName>
        <alternativeName>
            <fullName evidence="6">Ornithine acetyltransferase</fullName>
            <shortName evidence="6">OATase</shortName>
        </alternativeName>
        <alternativeName>
            <fullName evidence="6">Ornithine transacetylase</fullName>
        </alternativeName>
    </domain>
    <domain>
        <recommendedName>
            <fullName evidence="6">Amino-acid acetyltransferase</fullName>
            <ecNumber evidence="6">2.3.1.1</ecNumber>
        </recommendedName>
        <alternativeName>
            <fullName evidence="6">N-acetylglutamate synthase</fullName>
            <shortName evidence="6">AGSase</shortName>
        </alternativeName>
    </domain>
    <component>
        <recommendedName>
            <fullName evidence="6">Arginine biosynthesis bifunctional protein ArgJ alpha chain</fullName>
        </recommendedName>
    </component>
    <component>
        <recommendedName>
            <fullName evidence="6">Arginine biosynthesis bifunctional protein ArgJ beta chain</fullName>
        </recommendedName>
    </component>
</protein>
<accession>A0ABW4JJA0</accession>
<organism evidence="7 8">
    <name type="scientific">Alicyclobacillus fodiniaquatilis</name>
    <dbReference type="NCBI Taxonomy" id="1661150"/>
    <lineage>
        <taxon>Bacteria</taxon>
        <taxon>Bacillati</taxon>
        <taxon>Bacillota</taxon>
        <taxon>Bacilli</taxon>
        <taxon>Bacillales</taxon>
        <taxon>Alicyclobacillaceae</taxon>
        <taxon>Alicyclobacillus</taxon>
    </lineage>
</organism>
<dbReference type="HAMAP" id="MF_01106">
    <property type="entry name" value="ArgJ"/>
    <property type="match status" value="1"/>
</dbReference>